<keyword evidence="3" id="KW-1185">Reference proteome</keyword>
<gene>
    <name evidence="2" type="ORF">CD31_21750</name>
</gene>
<accession>A0ABR4XTM0</accession>
<name>A0ABR4XTM0_9BACI</name>
<evidence type="ECO:0000313" key="3">
    <source>
        <dbReference type="Proteomes" id="UP000030487"/>
    </source>
</evidence>
<reference evidence="2 3" key="1">
    <citation type="submission" date="2014-02" db="EMBL/GenBank/DDBJ databases">
        <title>Draft genome sequence of Lysinibacillus boronitolerans NBRC 103108.</title>
        <authorList>
            <person name="Zhang F."/>
            <person name="Wang G."/>
            <person name="Zhang L."/>
        </authorList>
    </citation>
    <scope>NUCLEOTIDE SEQUENCE [LARGE SCALE GENOMIC DNA]</scope>
    <source>
        <strain evidence="2 3">NBRC 103108</strain>
    </source>
</reference>
<protein>
    <submittedName>
        <fullName evidence="2">Uncharacterized protein</fullName>
    </submittedName>
</protein>
<comment type="caution">
    <text evidence="2">The sequence shown here is derived from an EMBL/GenBank/DDBJ whole genome shotgun (WGS) entry which is preliminary data.</text>
</comment>
<proteinExistence type="predicted"/>
<sequence>MPFTFVEGFYYTTRPKQRTVPGSAIFICEVIPMEQRVERLENDRCKTCLAVAKSNIKEIREALGRIKVTKITKKSHSPQKPTKSSKKHVFVHSHKTLL</sequence>
<organism evidence="2 3">
    <name type="scientific">Lysinibacillus boronitolerans JCM 21713 = 10a = NBRC 103108</name>
    <dbReference type="NCBI Taxonomy" id="1294264"/>
    <lineage>
        <taxon>Bacteria</taxon>
        <taxon>Bacillati</taxon>
        <taxon>Bacillota</taxon>
        <taxon>Bacilli</taxon>
        <taxon>Bacillales</taxon>
        <taxon>Bacillaceae</taxon>
        <taxon>Lysinibacillus</taxon>
    </lineage>
</organism>
<evidence type="ECO:0000313" key="2">
    <source>
        <dbReference type="EMBL" id="KGR80744.1"/>
    </source>
</evidence>
<dbReference type="Proteomes" id="UP000030487">
    <property type="component" value="Unassembled WGS sequence"/>
</dbReference>
<dbReference type="EMBL" id="JPVR01000081">
    <property type="protein sequence ID" value="KGR80744.1"/>
    <property type="molecule type" value="Genomic_DNA"/>
</dbReference>
<feature type="region of interest" description="Disordered" evidence="1">
    <location>
        <begin position="71"/>
        <end position="98"/>
    </location>
</feature>
<evidence type="ECO:0000256" key="1">
    <source>
        <dbReference type="SAM" id="MobiDB-lite"/>
    </source>
</evidence>